<dbReference type="AlphaFoldDB" id="A0A5E8BM28"/>
<evidence type="ECO:0000313" key="17">
    <source>
        <dbReference type="EMBL" id="VVT51981.1"/>
    </source>
</evidence>
<feature type="domain" description="Complex 1 LYR protein" evidence="16">
    <location>
        <begin position="10"/>
        <end position="62"/>
    </location>
</feature>
<evidence type="ECO:0000256" key="5">
    <source>
        <dbReference type="ARBA" id="ARBA00018684"/>
    </source>
</evidence>
<keyword evidence="10" id="KW-0249">Electron transport</keyword>
<keyword evidence="11" id="KW-0007">Acetylation</keyword>
<comment type="subunit">
    <text evidence="4">Mammalian complex I is composed of 45 different subunits.</text>
</comment>
<dbReference type="PANTHER" id="PTHR12868">
    <property type="entry name" value="NADH-UBIQUINONE OXIDOREDUCTASE B22 SUBUNIT"/>
    <property type="match status" value="1"/>
</dbReference>
<evidence type="ECO:0000259" key="16">
    <source>
        <dbReference type="Pfam" id="PF05347"/>
    </source>
</evidence>
<dbReference type="Proteomes" id="UP000398389">
    <property type="component" value="Unassembled WGS sequence"/>
</dbReference>
<sequence length="101" mass="11965">MVSETHRRIVSSLYRQSLRLSKSWISRRDLWRVKALEIRQQFDENKNVKDPRKIHYLVSNTQALLVKYAHPDPIIPPQRPGGTKYERNVFPPQGEVIKGDW</sequence>
<keyword evidence="8" id="KW-0679">Respiratory chain</keyword>
<dbReference type="EMBL" id="CABVLU010000002">
    <property type="protein sequence ID" value="VVT51981.1"/>
    <property type="molecule type" value="Genomic_DNA"/>
</dbReference>
<evidence type="ECO:0000256" key="8">
    <source>
        <dbReference type="ARBA" id="ARBA00022660"/>
    </source>
</evidence>
<dbReference type="InterPro" id="IPR008011">
    <property type="entry name" value="Complex1_LYR_dom"/>
</dbReference>
<reference evidence="17 18" key="1">
    <citation type="submission" date="2019-09" db="EMBL/GenBank/DDBJ databases">
        <authorList>
            <person name="Brejova B."/>
        </authorList>
    </citation>
    <scope>NUCLEOTIDE SEQUENCE [LARGE SCALE GENOMIC DNA]</scope>
</reference>
<name>A0A5E8BM28_9ASCO</name>
<dbReference type="OrthoDB" id="13598at2759"/>
<gene>
    <name evidence="17" type="ORF">SAPINGB_P003277</name>
</gene>
<evidence type="ECO:0000256" key="10">
    <source>
        <dbReference type="ARBA" id="ARBA00022982"/>
    </source>
</evidence>
<evidence type="ECO:0000256" key="6">
    <source>
        <dbReference type="ARBA" id="ARBA00022448"/>
    </source>
</evidence>
<dbReference type="GO" id="GO:0006120">
    <property type="term" value="P:mitochondrial electron transport, NADH to ubiquinone"/>
    <property type="evidence" value="ECO:0007669"/>
    <property type="project" value="InterPro"/>
</dbReference>
<dbReference type="InterPro" id="IPR045292">
    <property type="entry name" value="Complex1_LYR_NDUFB9_LYRM3"/>
</dbReference>
<dbReference type="RefSeq" id="XP_031853886.1">
    <property type="nucleotide sequence ID" value="XM_031997995.1"/>
</dbReference>
<evidence type="ECO:0000313" key="18">
    <source>
        <dbReference type="Proteomes" id="UP000398389"/>
    </source>
</evidence>
<keyword evidence="6" id="KW-0813">Transport</keyword>
<keyword evidence="18" id="KW-1185">Reference proteome</keyword>
<comment type="subcellular location">
    <subcellularLocation>
        <location evidence="2">Mitochondrion inner membrane</location>
        <topology evidence="2">Peripheral membrane protein</topology>
        <orientation evidence="2">Matrix side</orientation>
    </subcellularLocation>
</comment>
<keyword evidence="12" id="KW-0496">Mitochondrion</keyword>
<evidence type="ECO:0000256" key="12">
    <source>
        <dbReference type="ARBA" id="ARBA00023128"/>
    </source>
</evidence>
<comment type="similarity">
    <text evidence="3">Belongs to the complex I LYR family.</text>
</comment>
<evidence type="ECO:0000256" key="11">
    <source>
        <dbReference type="ARBA" id="ARBA00022990"/>
    </source>
</evidence>
<accession>A0A5E8BM28</accession>
<evidence type="ECO:0000256" key="3">
    <source>
        <dbReference type="ARBA" id="ARBA00009508"/>
    </source>
</evidence>
<dbReference type="InterPro" id="IPR033034">
    <property type="entry name" value="NDUFB9"/>
</dbReference>
<evidence type="ECO:0000256" key="9">
    <source>
        <dbReference type="ARBA" id="ARBA00022792"/>
    </source>
</evidence>
<comment type="function">
    <text evidence="1">Accessory subunit of the mitochondrial membrane respiratory chain NADH dehydrogenase (Complex I), that is believed to be not involved in catalysis. Complex I functions in the transfer of electrons from NADH to the respiratory chain. The immediate electron acceptor for the enzyme is believed to be ubiquinone.</text>
</comment>
<dbReference type="GO" id="GO:0005743">
    <property type="term" value="C:mitochondrial inner membrane"/>
    <property type="evidence" value="ECO:0007669"/>
    <property type="project" value="UniProtKB-SubCell"/>
</dbReference>
<evidence type="ECO:0000256" key="2">
    <source>
        <dbReference type="ARBA" id="ARBA00004443"/>
    </source>
</evidence>
<evidence type="ECO:0000256" key="13">
    <source>
        <dbReference type="ARBA" id="ARBA00023136"/>
    </source>
</evidence>
<dbReference type="CDD" id="cd20263">
    <property type="entry name" value="Complex1_LYR_NDUFB9_LYRM3"/>
    <property type="match status" value="1"/>
</dbReference>
<dbReference type="GeneID" id="43582095"/>
<dbReference type="PANTHER" id="PTHR12868:SF0">
    <property type="entry name" value="NADH DEHYDROGENASE [UBIQUINONE] 1 BETA SUBCOMPLEX SUBUNIT 9"/>
    <property type="match status" value="1"/>
</dbReference>
<keyword evidence="7" id="KW-0597">Phosphoprotein</keyword>
<evidence type="ECO:0000256" key="1">
    <source>
        <dbReference type="ARBA" id="ARBA00002920"/>
    </source>
</evidence>
<evidence type="ECO:0000256" key="4">
    <source>
        <dbReference type="ARBA" id="ARBA00011790"/>
    </source>
</evidence>
<proteinExistence type="inferred from homology"/>
<keyword evidence="13" id="KW-0472">Membrane</keyword>
<dbReference type="Pfam" id="PF05347">
    <property type="entry name" value="Complex1_LYR"/>
    <property type="match status" value="1"/>
</dbReference>
<keyword evidence="9" id="KW-0999">Mitochondrion inner membrane</keyword>
<evidence type="ECO:0000256" key="14">
    <source>
        <dbReference type="ARBA" id="ARBA00030192"/>
    </source>
</evidence>
<protein>
    <recommendedName>
        <fullName evidence="5">NADH dehydrogenase [ubiquinone] 1 beta subcomplex subunit 9</fullName>
    </recommendedName>
    <alternativeName>
        <fullName evidence="14">Complex I-B22</fullName>
    </alternativeName>
    <alternativeName>
        <fullName evidence="15">NADH-ubiquinone oxidoreductase B22 subunit</fullName>
    </alternativeName>
</protein>
<evidence type="ECO:0000256" key="7">
    <source>
        <dbReference type="ARBA" id="ARBA00022553"/>
    </source>
</evidence>
<evidence type="ECO:0000256" key="15">
    <source>
        <dbReference type="ARBA" id="ARBA00032528"/>
    </source>
</evidence>
<organism evidence="17 18">
    <name type="scientific">Magnusiomyces paraingens</name>
    <dbReference type="NCBI Taxonomy" id="2606893"/>
    <lineage>
        <taxon>Eukaryota</taxon>
        <taxon>Fungi</taxon>
        <taxon>Dikarya</taxon>
        <taxon>Ascomycota</taxon>
        <taxon>Saccharomycotina</taxon>
        <taxon>Dipodascomycetes</taxon>
        <taxon>Dipodascales</taxon>
        <taxon>Dipodascaceae</taxon>
        <taxon>Magnusiomyces</taxon>
    </lineage>
</organism>